<protein>
    <submittedName>
        <fullName evidence="1">Uncharacterized protein</fullName>
    </submittedName>
</protein>
<proteinExistence type="predicted"/>
<dbReference type="EMBL" id="RBON01000149">
    <property type="protein sequence ID" value="RMM69101.1"/>
    <property type="molecule type" value="Genomic_DNA"/>
</dbReference>
<gene>
    <name evidence="1" type="ORF">ALQ73_200150</name>
</gene>
<reference evidence="1 2" key="1">
    <citation type="submission" date="2018-08" db="EMBL/GenBank/DDBJ databases">
        <title>Recombination of ecologically and evolutionarily significant loci maintains genetic cohesion in the Pseudomonas syringae species complex.</title>
        <authorList>
            <person name="Dillon M."/>
            <person name="Thakur S."/>
            <person name="Almeida R.N.D."/>
            <person name="Weir B.S."/>
            <person name="Guttman D.S."/>
        </authorList>
    </citation>
    <scope>NUCLEOTIDE SEQUENCE [LARGE SCALE GENOMIC DNA]</scope>
    <source>
        <strain evidence="1 2">ICMP 4324</strain>
    </source>
</reference>
<evidence type="ECO:0000313" key="1">
    <source>
        <dbReference type="EMBL" id="RMM69101.1"/>
    </source>
</evidence>
<dbReference type="RefSeq" id="WP_122393571.1">
    <property type="nucleotide sequence ID" value="NZ_RBON01000149.1"/>
</dbReference>
<evidence type="ECO:0000313" key="2">
    <source>
        <dbReference type="Proteomes" id="UP000276829"/>
    </source>
</evidence>
<name>A0A3M3G4D4_PSESG</name>
<dbReference type="Proteomes" id="UP000276829">
    <property type="component" value="Unassembled WGS sequence"/>
</dbReference>
<accession>A0A3M3G4D4</accession>
<sequence>MDNEALAYLAHRLEAIAKGPFCDAAVLVRKVMASTSPALQKPDAEHARYHTVWEIISQALDHEEYDLANEQAVYALWCEMAGRVLNHRLHRGWLRGSETSPTEFPSIDDFM</sequence>
<organism evidence="1 2">
    <name type="scientific">Pseudomonas savastanoi pv. glycinea</name>
    <name type="common">Pseudomonas syringae pv. glycinea</name>
    <dbReference type="NCBI Taxonomy" id="318"/>
    <lineage>
        <taxon>Bacteria</taxon>
        <taxon>Pseudomonadati</taxon>
        <taxon>Pseudomonadota</taxon>
        <taxon>Gammaproteobacteria</taxon>
        <taxon>Pseudomonadales</taxon>
        <taxon>Pseudomonadaceae</taxon>
        <taxon>Pseudomonas</taxon>
    </lineage>
</organism>
<dbReference type="AlphaFoldDB" id="A0A3M3G4D4"/>
<comment type="caution">
    <text evidence="1">The sequence shown here is derived from an EMBL/GenBank/DDBJ whole genome shotgun (WGS) entry which is preliminary data.</text>
</comment>